<gene>
    <name evidence="2" type="ORF">EVOR1521_LOCUS30653</name>
</gene>
<dbReference type="EMBL" id="CAUJNA010003775">
    <property type="protein sequence ID" value="CAJ1409604.1"/>
    <property type="molecule type" value="Genomic_DNA"/>
</dbReference>
<evidence type="ECO:0000256" key="1">
    <source>
        <dbReference type="SAM" id="Phobius"/>
    </source>
</evidence>
<keyword evidence="3" id="KW-1185">Reference proteome</keyword>
<dbReference type="Proteomes" id="UP001178507">
    <property type="component" value="Unassembled WGS sequence"/>
</dbReference>
<reference evidence="2" key="1">
    <citation type="submission" date="2023-08" db="EMBL/GenBank/DDBJ databases">
        <authorList>
            <person name="Chen Y."/>
            <person name="Shah S."/>
            <person name="Dougan E. K."/>
            <person name="Thang M."/>
            <person name="Chan C."/>
        </authorList>
    </citation>
    <scope>NUCLEOTIDE SEQUENCE</scope>
</reference>
<keyword evidence="1" id="KW-0812">Transmembrane</keyword>
<feature type="transmembrane region" description="Helical" evidence="1">
    <location>
        <begin position="114"/>
        <end position="132"/>
    </location>
</feature>
<sequence>MNLSTMTSFANFSGSEYMKKFMDLELVRDWSKLRDFEKTEVWAMANRTREASWELTRVVRSEAAGILDEVLVLLTATARNMADQLSSLESYALATGILTEHAVNDMADFYKKTVMVCVAVACGMALLAFVYACYLEYVYENNEVARAFETDPAARQGCCWGCVNCIGHVFHYTGFYALILLQDAVSLALVIMTLIMGTVSLAQIGVAEGCGGAPLLSSDQDCSAMLRELGAFVGGDLLAGAASCREGGVLICEDLAADVNLVYSTLLAAIVGCVVSCCIPRRLLVVWMSAHQSIKTAEALADAQRKEDVPTELA</sequence>
<keyword evidence="1" id="KW-0472">Membrane</keyword>
<organism evidence="2 3">
    <name type="scientific">Effrenium voratum</name>
    <dbReference type="NCBI Taxonomy" id="2562239"/>
    <lineage>
        <taxon>Eukaryota</taxon>
        <taxon>Sar</taxon>
        <taxon>Alveolata</taxon>
        <taxon>Dinophyceae</taxon>
        <taxon>Suessiales</taxon>
        <taxon>Symbiodiniaceae</taxon>
        <taxon>Effrenium</taxon>
    </lineage>
</organism>
<protein>
    <submittedName>
        <fullName evidence="2">Uncharacterized protein</fullName>
    </submittedName>
</protein>
<comment type="caution">
    <text evidence="2">The sequence shown here is derived from an EMBL/GenBank/DDBJ whole genome shotgun (WGS) entry which is preliminary data.</text>
</comment>
<keyword evidence="1" id="KW-1133">Transmembrane helix</keyword>
<accession>A0AA36JPX8</accession>
<evidence type="ECO:0000313" key="3">
    <source>
        <dbReference type="Proteomes" id="UP001178507"/>
    </source>
</evidence>
<dbReference type="AlphaFoldDB" id="A0AA36JPX8"/>
<name>A0AA36JPX8_9DINO</name>
<proteinExistence type="predicted"/>
<evidence type="ECO:0000313" key="2">
    <source>
        <dbReference type="EMBL" id="CAJ1409604.1"/>
    </source>
</evidence>